<dbReference type="InterPro" id="IPR030391">
    <property type="entry name" value="MeTrfase_TrmA_CS"/>
</dbReference>
<reference evidence="7" key="1">
    <citation type="journal article" date="2019" name="Int. J. Syst. Evol. Microbiol.">
        <title>The Global Catalogue of Microorganisms (GCM) 10K type strain sequencing project: providing services to taxonomists for standard genome sequencing and annotation.</title>
        <authorList>
            <consortium name="The Broad Institute Genomics Platform"/>
            <consortium name="The Broad Institute Genome Sequencing Center for Infectious Disease"/>
            <person name="Wu L."/>
            <person name="Ma J."/>
        </authorList>
    </citation>
    <scope>NUCLEOTIDE SEQUENCE [LARGE SCALE GENOMIC DNA]</scope>
    <source>
        <strain evidence="7">CGMCC 1.12477</strain>
    </source>
</reference>
<protein>
    <submittedName>
        <fullName evidence="6">Class I SAM-dependent RNA methyltransferase</fullName>
        <ecNumber evidence="6">2.1.1.-</ecNumber>
    </submittedName>
</protein>
<evidence type="ECO:0000256" key="4">
    <source>
        <dbReference type="PROSITE-ProRule" id="PRU01024"/>
    </source>
</evidence>
<dbReference type="EC" id="2.1.1.-" evidence="6"/>
<dbReference type="RefSeq" id="WP_343915234.1">
    <property type="nucleotide sequence ID" value="NZ_BAAAJT010000002.1"/>
</dbReference>
<dbReference type="EMBL" id="JBHUGD010000001">
    <property type="protein sequence ID" value="MFD1945856.1"/>
    <property type="molecule type" value="Genomic_DNA"/>
</dbReference>
<feature type="binding site" evidence="4">
    <location>
        <position position="259"/>
    </location>
    <ligand>
        <name>S-adenosyl-L-methionine</name>
        <dbReference type="ChEBI" id="CHEBI:59789"/>
    </ligand>
</feature>
<dbReference type="PANTHER" id="PTHR11061">
    <property type="entry name" value="RNA M5U METHYLTRANSFERASE"/>
    <property type="match status" value="1"/>
</dbReference>
<dbReference type="InterPro" id="IPR012340">
    <property type="entry name" value="NA-bd_OB-fold"/>
</dbReference>
<dbReference type="CDD" id="cd02440">
    <property type="entry name" value="AdoMet_MTases"/>
    <property type="match status" value="1"/>
</dbReference>
<sequence>MSRAPRQRRQRGRSRVGETFRAEIGPVAHGGHCVARVVTDPSVEPVETRVVFVRHALPGEVVDLVVTEGSDGDRFWRADAVEVHEPSADRVEPPCPYTGPDACGGCDFQHVGLLAQRALKAAVVREQLTRLAGLDLPVTVEAVPGDQDGLRWRTRQRYVELPDGRLGMRKHRSHDVVAVDECLLEAPADADHVVLGRSFSVAPGGFWQVHPGAPEALVSTVLELLAPQPGESVLDLYAGVGLFATFVAERTGGRVAAVEADREACRHARLNVGERADVTAGPVDRVLATAYDEPFDLVVLDPPREGAKRKVVEQVVDRAPRAVAYVACDPAALARDVAIFAEHGYAVSGLRAFDLFPMTHHVECVALLTRVGPGAR</sequence>
<dbReference type="InterPro" id="IPR029063">
    <property type="entry name" value="SAM-dependent_MTases_sf"/>
</dbReference>
<feature type="domain" description="TRAM" evidence="5">
    <location>
        <begin position="13"/>
        <end position="82"/>
    </location>
</feature>
<dbReference type="SUPFAM" id="SSF50249">
    <property type="entry name" value="Nucleic acid-binding proteins"/>
    <property type="match status" value="1"/>
</dbReference>
<keyword evidence="7" id="KW-1185">Reference proteome</keyword>
<gene>
    <name evidence="6" type="ORF">ACFSDE_03555</name>
</gene>
<dbReference type="InterPro" id="IPR002792">
    <property type="entry name" value="TRAM_dom"/>
</dbReference>
<feature type="binding site" evidence="4">
    <location>
        <position position="301"/>
    </location>
    <ligand>
        <name>S-adenosyl-L-methionine</name>
        <dbReference type="ChEBI" id="CHEBI:59789"/>
    </ligand>
</feature>
<dbReference type="Gene3D" id="3.40.50.150">
    <property type="entry name" value="Vaccinia Virus protein VP39"/>
    <property type="match status" value="1"/>
</dbReference>
<evidence type="ECO:0000256" key="1">
    <source>
        <dbReference type="ARBA" id="ARBA00022603"/>
    </source>
</evidence>
<dbReference type="GO" id="GO:0008168">
    <property type="term" value="F:methyltransferase activity"/>
    <property type="evidence" value="ECO:0007669"/>
    <property type="project" value="UniProtKB-KW"/>
</dbReference>
<dbReference type="PROSITE" id="PS50926">
    <property type="entry name" value="TRAM"/>
    <property type="match status" value="1"/>
</dbReference>
<dbReference type="InterPro" id="IPR010280">
    <property type="entry name" value="U5_MeTrfase_fam"/>
</dbReference>
<comment type="similarity">
    <text evidence="4">Belongs to the class I-like SAM-binding methyltransferase superfamily. RNA M5U methyltransferase family.</text>
</comment>
<keyword evidence="2 4" id="KW-0808">Transferase</keyword>
<organism evidence="6 7">
    <name type="scientific">Nocardioides aestuarii</name>
    <dbReference type="NCBI Taxonomy" id="252231"/>
    <lineage>
        <taxon>Bacteria</taxon>
        <taxon>Bacillati</taxon>
        <taxon>Actinomycetota</taxon>
        <taxon>Actinomycetes</taxon>
        <taxon>Propionibacteriales</taxon>
        <taxon>Nocardioidaceae</taxon>
        <taxon>Nocardioides</taxon>
    </lineage>
</organism>
<dbReference type="PANTHER" id="PTHR11061:SF30">
    <property type="entry name" value="TRNA (URACIL(54)-C(5))-METHYLTRANSFERASE"/>
    <property type="match status" value="1"/>
</dbReference>
<dbReference type="GO" id="GO:0032259">
    <property type="term" value="P:methylation"/>
    <property type="evidence" value="ECO:0007669"/>
    <property type="project" value="UniProtKB-KW"/>
</dbReference>
<dbReference type="Gene3D" id="2.40.50.140">
    <property type="entry name" value="Nucleic acid-binding proteins"/>
    <property type="match status" value="1"/>
</dbReference>
<accession>A0ABW4TJP2</accession>
<evidence type="ECO:0000256" key="3">
    <source>
        <dbReference type="ARBA" id="ARBA00022691"/>
    </source>
</evidence>
<evidence type="ECO:0000313" key="7">
    <source>
        <dbReference type="Proteomes" id="UP001597351"/>
    </source>
</evidence>
<feature type="binding site" evidence="4">
    <location>
        <position position="237"/>
    </location>
    <ligand>
        <name>S-adenosyl-L-methionine</name>
        <dbReference type="ChEBI" id="CHEBI:59789"/>
    </ligand>
</feature>
<feature type="binding site" evidence="4">
    <location>
        <position position="208"/>
    </location>
    <ligand>
        <name>S-adenosyl-L-methionine</name>
        <dbReference type="ChEBI" id="CHEBI:59789"/>
    </ligand>
</feature>
<dbReference type="PROSITE" id="PS01231">
    <property type="entry name" value="TRMA_2"/>
    <property type="match status" value="1"/>
</dbReference>
<evidence type="ECO:0000313" key="6">
    <source>
        <dbReference type="EMBL" id="MFD1945856.1"/>
    </source>
</evidence>
<name>A0ABW4TJP2_9ACTN</name>
<comment type="caution">
    <text evidence="6">The sequence shown here is derived from an EMBL/GenBank/DDBJ whole genome shotgun (WGS) entry which is preliminary data.</text>
</comment>
<evidence type="ECO:0000256" key="2">
    <source>
        <dbReference type="ARBA" id="ARBA00022679"/>
    </source>
</evidence>
<dbReference type="Pfam" id="PF01938">
    <property type="entry name" value="TRAM"/>
    <property type="match status" value="1"/>
</dbReference>
<feature type="active site" description="Nucleophile" evidence="4">
    <location>
        <position position="328"/>
    </location>
</feature>
<proteinExistence type="inferred from homology"/>
<keyword evidence="3 4" id="KW-0949">S-adenosyl-L-methionine</keyword>
<dbReference type="SUPFAM" id="SSF53335">
    <property type="entry name" value="S-adenosyl-L-methionine-dependent methyltransferases"/>
    <property type="match status" value="1"/>
</dbReference>
<dbReference type="PROSITE" id="PS51687">
    <property type="entry name" value="SAM_MT_RNA_M5U"/>
    <property type="match status" value="1"/>
</dbReference>
<evidence type="ECO:0000259" key="5">
    <source>
        <dbReference type="PROSITE" id="PS50926"/>
    </source>
</evidence>
<keyword evidence="1 4" id="KW-0489">Methyltransferase</keyword>
<dbReference type="Proteomes" id="UP001597351">
    <property type="component" value="Unassembled WGS sequence"/>
</dbReference>
<dbReference type="Pfam" id="PF05958">
    <property type="entry name" value="tRNA_U5-meth_tr"/>
    <property type="match status" value="1"/>
</dbReference>